<sequence length="128" mass="13522">MPKYLIEANYVGKGVDGLLKEGGTRRRTAIDELFKSMGGTVEAFYFAFGDTDVFVIGELPDNATATALALKINAAGAATCKTTVLITPQEVDDAVKKSGVYRPPGYEADQAAVTKWDAEGGQLAQDSA</sequence>
<comment type="caution">
    <text evidence="1">The sequence shown here is derived from an EMBL/GenBank/DDBJ whole genome shotgun (WGS) entry which is preliminary data.</text>
</comment>
<protein>
    <submittedName>
        <fullName evidence="1">GYD domain-containing protein</fullName>
    </submittedName>
</protein>
<dbReference type="AlphaFoldDB" id="A0A418X6T4"/>
<reference evidence="1 2" key="1">
    <citation type="submission" date="2018-09" db="EMBL/GenBank/DDBJ databases">
        <authorList>
            <person name="Zhu H."/>
        </authorList>
    </citation>
    <scope>NUCLEOTIDE SEQUENCE [LARGE SCALE GENOMIC DNA]</scope>
    <source>
        <strain evidence="1 2">K2R10-39</strain>
    </source>
</reference>
<keyword evidence="2" id="KW-1185">Reference proteome</keyword>
<dbReference type="RefSeq" id="WP_119742090.1">
    <property type="nucleotide sequence ID" value="NZ_QYUN01000002.1"/>
</dbReference>
<dbReference type="Proteomes" id="UP000285190">
    <property type="component" value="Unassembled WGS sequence"/>
</dbReference>
<dbReference type="OrthoDB" id="9796147at2"/>
<name>A0A418X6T4_9BURK</name>
<evidence type="ECO:0000313" key="2">
    <source>
        <dbReference type="Proteomes" id="UP000285190"/>
    </source>
</evidence>
<proteinExistence type="predicted"/>
<accession>A0A418X6T4</accession>
<evidence type="ECO:0000313" key="1">
    <source>
        <dbReference type="EMBL" id="RJG08061.1"/>
    </source>
</evidence>
<organism evidence="1 2">
    <name type="scientific">Noviherbaspirillum cavernae</name>
    <dbReference type="NCBI Taxonomy" id="2320862"/>
    <lineage>
        <taxon>Bacteria</taxon>
        <taxon>Pseudomonadati</taxon>
        <taxon>Pseudomonadota</taxon>
        <taxon>Betaproteobacteria</taxon>
        <taxon>Burkholderiales</taxon>
        <taxon>Oxalobacteraceae</taxon>
        <taxon>Noviherbaspirillum</taxon>
    </lineage>
</organism>
<dbReference type="InterPro" id="IPR014845">
    <property type="entry name" value="GYD/TTHA1554"/>
</dbReference>
<gene>
    <name evidence="1" type="ORF">D3870_13370</name>
</gene>
<dbReference type="Pfam" id="PF08734">
    <property type="entry name" value="GYD"/>
    <property type="match status" value="1"/>
</dbReference>
<dbReference type="EMBL" id="QYUN01000002">
    <property type="protein sequence ID" value="RJG08061.1"/>
    <property type="molecule type" value="Genomic_DNA"/>
</dbReference>